<keyword evidence="4 8" id="KW-1133">Transmembrane helix</keyword>
<dbReference type="Gene3D" id="3.30.70.1230">
    <property type="entry name" value="Nucleotide cyclase"/>
    <property type="match status" value="1"/>
</dbReference>
<dbReference type="GO" id="GO:0007168">
    <property type="term" value="P:receptor guanylyl cyclase signaling pathway"/>
    <property type="evidence" value="ECO:0007669"/>
    <property type="project" value="TreeGrafter"/>
</dbReference>
<feature type="domain" description="Guanylate cyclase" evidence="9">
    <location>
        <begin position="504"/>
        <end position="638"/>
    </location>
</feature>
<dbReference type="AlphaFoldDB" id="A0AAD2CTR0"/>
<dbReference type="GO" id="GO:0035556">
    <property type="term" value="P:intracellular signal transduction"/>
    <property type="evidence" value="ECO:0007669"/>
    <property type="project" value="InterPro"/>
</dbReference>
<dbReference type="SUPFAM" id="SSF109604">
    <property type="entry name" value="HD-domain/PDEase-like"/>
    <property type="match status" value="1"/>
</dbReference>
<dbReference type="InterPro" id="IPR002073">
    <property type="entry name" value="PDEase_catalytic_dom"/>
</dbReference>
<evidence type="ECO:0000256" key="4">
    <source>
        <dbReference type="ARBA" id="ARBA00022989"/>
    </source>
</evidence>
<dbReference type="EMBL" id="CAKOGP040001113">
    <property type="protein sequence ID" value="CAJ1943565.1"/>
    <property type="molecule type" value="Genomic_DNA"/>
</dbReference>
<keyword evidence="6" id="KW-0456">Lyase</keyword>
<evidence type="ECO:0000313" key="10">
    <source>
        <dbReference type="EMBL" id="CAJ1943565.1"/>
    </source>
</evidence>
<dbReference type="GO" id="GO:0004016">
    <property type="term" value="F:adenylate cyclase activity"/>
    <property type="evidence" value="ECO:0007669"/>
    <property type="project" value="TreeGrafter"/>
</dbReference>
<evidence type="ECO:0000256" key="6">
    <source>
        <dbReference type="ARBA" id="ARBA00023239"/>
    </source>
</evidence>
<dbReference type="InterPro" id="IPR036971">
    <property type="entry name" value="PDEase_catalytic_dom_sf"/>
</dbReference>
<dbReference type="Pfam" id="PF00211">
    <property type="entry name" value="Guanylate_cyc"/>
    <property type="match status" value="1"/>
</dbReference>
<dbReference type="GO" id="GO:0000166">
    <property type="term" value="F:nucleotide binding"/>
    <property type="evidence" value="ECO:0007669"/>
    <property type="project" value="UniProtKB-KW"/>
</dbReference>
<feature type="region of interest" description="Disordered" evidence="7">
    <location>
        <begin position="1"/>
        <end position="20"/>
    </location>
</feature>
<proteinExistence type="predicted"/>
<keyword evidence="3" id="KW-0547">Nucleotide-binding</keyword>
<dbReference type="PROSITE" id="PS50125">
    <property type="entry name" value="GUANYLATE_CYCLASE_2"/>
    <property type="match status" value="1"/>
</dbReference>
<dbReference type="Proteomes" id="UP001295423">
    <property type="component" value="Unassembled WGS sequence"/>
</dbReference>
<feature type="region of interest" description="Disordered" evidence="7">
    <location>
        <begin position="1129"/>
        <end position="1155"/>
    </location>
</feature>
<organism evidence="10 11">
    <name type="scientific">Cylindrotheca closterium</name>
    <dbReference type="NCBI Taxonomy" id="2856"/>
    <lineage>
        <taxon>Eukaryota</taxon>
        <taxon>Sar</taxon>
        <taxon>Stramenopiles</taxon>
        <taxon>Ochrophyta</taxon>
        <taxon>Bacillariophyta</taxon>
        <taxon>Bacillariophyceae</taxon>
        <taxon>Bacillariophycidae</taxon>
        <taxon>Bacillariales</taxon>
        <taxon>Bacillariaceae</taxon>
        <taxon>Cylindrotheca</taxon>
    </lineage>
</organism>
<evidence type="ECO:0000256" key="3">
    <source>
        <dbReference type="ARBA" id="ARBA00022741"/>
    </source>
</evidence>
<dbReference type="SMART" id="SM00044">
    <property type="entry name" value="CYCc"/>
    <property type="match status" value="1"/>
</dbReference>
<comment type="subcellular location">
    <subcellularLocation>
        <location evidence="1">Membrane</location>
    </subcellularLocation>
</comment>
<evidence type="ECO:0000256" key="8">
    <source>
        <dbReference type="SAM" id="Phobius"/>
    </source>
</evidence>
<feature type="compositionally biased region" description="Low complexity" evidence="7">
    <location>
        <begin position="1140"/>
        <end position="1155"/>
    </location>
</feature>
<protein>
    <recommendedName>
        <fullName evidence="9">Guanylate cyclase domain-containing protein</fullName>
    </recommendedName>
</protein>
<dbReference type="Pfam" id="PF00233">
    <property type="entry name" value="PDEase_I"/>
    <property type="match status" value="1"/>
</dbReference>
<dbReference type="PANTHER" id="PTHR11920:SF335">
    <property type="entry name" value="GUANYLATE CYCLASE"/>
    <property type="match status" value="1"/>
</dbReference>
<gene>
    <name evidence="10" type="ORF">CYCCA115_LOCUS8505</name>
</gene>
<name>A0AAD2CTR0_9STRA</name>
<dbReference type="GO" id="GO:0004383">
    <property type="term" value="F:guanylate cyclase activity"/>
    <property type="evidence" value="ECO:0007669"/>
    <property type="project" value="TreeGrafter"/>
</dbReference>
<evidence type="ECO:0000256" key="1">
    <source>
        <dbReference type="ARBA" id="ARBA00004370"/>
    </source>
</evidence>
<dbReference type="InterPro" id="IPR050401">
    <property type="entry name" value="Cyclic_nucleotide_synthase"/>
</dbReference>
<evidence type="ECO:0000259" key="9">
    <source>
        <dbReference type="PROSITE" id="PS50125"/>
    </source>
</evidence>
<dbReference type="SMART" id="SM00471">
    <property type="entry name" value="HDc"/>
    <property type="match status" value="1"/>
</dbReference>
<feature type="transmembrane region" description="Helical" evidence="8">
    <location>
        <begin position="37"/>
        <end position="56"/>
    </location>
</feature>
<dbReference type="GO" id="GO:0004114">
    <property type="term" value="F:3',5'-cyclic-nucleotide phosphodiesterase activity"/>
    <property type="evidence" value="ECO:0007669"/>
    <property type="project" value="InterPro"/>
</dbReference>
<dbReference type="InterPro" id="IPR001054">
    <property type="entry name" value="A/G_cyclase"/>
</dbReference>
<evidence type="ECO:0000313" key="11">
    <source>
        <dbReference type="Proteomes" id="UP001295423"/>
    </source>
</evidence>
<evidence type="ECO:0000256" key="5">
    <source>
        <dbReference type="ARBA" id="ARBA00023136"/>
    </source>
</evidence>
<dbReference type="PANTHER" id="PTHR11920">
    <property type="entry name" value="GUANYLYL CYCLASE"/>
    <property type="match status" value="1"/>
</dbReference>
<keyword evidence="5 8" id="KW-0472">Membrane</keyword>
<evidence type="ECO:0000256" key="7">
    <source>
        <dbReference type="SAM" id="MobiDB-lite"/>
    </source>
</evidence>
<dbReference type="Gene3D" id="1.10.1300.10">
    <property type="entry name" value="3'5'-cyclic nucleotide phosphodiesterase, catalytic domain"/>
    <property type="match status" value="1"/>
</dbReference>
<reference evidence="10" key="1">
    <citation type="submission" date="2023-08" db="EMBL/GenBank/DDBJ databases">
        <authorList>
            <person name="Audoor S."/>
            <person name="Bilcke G."/>
        </authorList>
    </citation>
    <scope>NUCLEOTIDE SEQUENCE</scope>
</reference>
<dbReference type="GO" id="GO:0005886">
    <property type="term" value="C:plasma membrane"/>
    <property type="evidence" value="ECO:0007669"/>
    <property type="project" value="TreeGrafter"/>
</dbReference>
<comment type="caution">
    <text evidence="10">The sequence shown here is derived from an EMBL/GenBank/DDBJ whole genome shotgun (WGS) entry which is preliminary data.</text>
</comment>
<evidence type="ECO:0000256" key="2">
    <source>
        <dbReference type="ARBA" id="ARBA00022692"/>
    </source>
</evidence>
<keyword evidence="2 8" id="KW-0812">Transmembrane</keyword>
<dbReference type="InterPro" id="IPR003607">
    <property type="entry name" value="HD/PDEase_dom"/>
</dbReference>
<dbReference type="CDD" id="cd07302">
    <property type="entry name" value="CHD"/>
    <property type="match status" value="1"/>
</dbReference>
<dbReference type="SUPFAM" id="SSF55073">
    <property type="entry name" value="Nucleotide cyclase"/>
    <property type="match status" value="1"/>
</dbReference>
<sequence>MDNSCHFSHADGSTSDSTSSHFTAAQKETRGLKSVRLVSIFFLFCAIPIAIAIFMYTKNNEGEEFENQYIEFANKVLESIGTTLENSFGSLDNLATSVVAAAHAANQTFPNIRVANFGIHAAKTLSLSRAKILVMCPVVKGEEFEAWHNWTLQEGRTWVDETVNVQKSDPNYFGPIVEEYFTRDEIHTRSGATEATGVALPSWQAYPIVPTWPPYNYDYITGLSYTTAHTEMLEKGSIVITAPYLNPDPNDEAAMKSAMSTADWLSERLHPDEEPLEPASDLYFPVFDDLDTFEIDTSKMSPVATFGVTFYWRDMIRDILPESAKGILVVVDNPCSASFTYRLDGRETTLLGRGDQHESKYDDMELTSVITELNSFRIRQTTYSGPQLDDETCPISFRIFPSQATEDEYITNNSWLYSGFTVLLCLTAGLLFVLYDRYQERRQMAFRESAAKNNAVVSALFPAAIREKLYANQQLQREMEKKGGGMKTLGVNNAPIAELYTDTTVLFADIAGFTAWASTREASDVFTLLESIYFEFDMLAKKYRVFKVETVGDSYVAVCGLPEPRRDHAVVMAKFSAECRDKLVILTKELAKSLGPGTESITMRFGLNSGPTTAGVLRGEKSRFQLFGDTTNTAARMENSSLPNRIQASQKTADLLIEAGKSDWISKRKDVVAAKGKGNMVTYWVEPGGTTSRDSLSDSRSLALRQWGVPDDRLQHLVDFNAGILEHLLLDLIVYNKTEDSTQVKSDPKSIRREDSKEQMKSYGFDNTSPREDIVEVIPIPKMDTNQKTPKRKSADQALGETVKGQLIDFVTEVGRHHSNDNPFHNFDHATHVAMSVRKLLARILKPLHQQEGPRSGKGSKSVTSKAAKFDKILRSTYVLTSDPLIQFAVYFSALIHDAKHPGVSNGTLSNEKHEMAIRFDHKSCAEQNSVVLVWDLFLSDRYDALRDAMFGGNMERLRRFRQIVVNSVLATDIFDRELRDVRERRWTKAFPDDDVSALSLSSQEMDSMEGDLRATIVIEYIIQASDVVHTMQHWTVYQKWNKRLFCEMMSAYQAGRADKDPSEGWYGGELWFFDNYIIPLAKKLKECGVFGVSCDEVLDYAQDNRLEWEQKGKKIVEQWKGEMDDASNDVFDMNTAEDNTSTESLSESSSNKSY</sequence>
<feature type="region of interest" description="Disordered" evidence="7">
    <location>
        <begin position="743"/>
        <end position="768"/>
    </location>
</feature>
<feature type="compositionally biased region" description="Basic and acidic residues" evidence="7">
    <location>
        <begin position="743"/>
        <end position="760"/>
    </location>
</feature>
<dbReference type="InterPro" id="IPR029787">
    <property type="entry name" value="Nucleotide_cyclase"/>
</dbReference>
<dbReference type="GO" id="GO:0001653">
    <property type="term" value="F:peptide receptor activity"/>
    <property type="evidence" value="ECO:0007669"/>
    <property type="project" value="TreeGrafter"/>
</dbReference>
<keyword evidence="11" id="KW-1185">Reference proteome</keyword>
<accession>A0AAD2CTR0</accession>